<evidence type="ECO:0000313" key="1">
    <source>
        <dbReference type="EMBL" id="KAF9650564.1"/>
    </source>
</evidence>
<evidence type="ECO:0000313" key="2">
    <source>
        <dbReference type="Proteomes" id="UP000886501"/>
    </source>
</evidence>
<comment type="caution">
    <text evidence="1">The sequence shown here is derived from an EMBL/GenBank/DDBJ whole genome shotgun (WGS) entry which is preliminary data.</text>
</comment>
<accession>A0ACB6ZLY9</accession>
<organism evidence="1 2">
    <name type="scientific">Thelephora ganbajun</name>
    <name type="common">Ganba fungus</name>
    <dbReference type="NCBI Taxonomy" id="370292"/>
    <lineage>
        <taxon>Eukaryota</taxon>
        <taxon>Fungi</taxon>
        <taxon>Dikarya</taxon>
        <taxon>Basidiomycota</taxon>
        <taxon>Agaricomycotina</taxon>
        <taxon>Agaricomycetes</taxon>
        <taxon>Thelephorales</taxon>
        <taxon>Thelephoraceae</taxon>
        <taxon>Thelephora</taxon>
    </lineage>
</organism>
<gene>
    <name evidence="1" type="ORF">BDM02DRAFT_3154758</name>
</gene>
<reference evidence="1" key="2">
    <citation type="journal article" date="2020" name="Nat. Commun.">
        <title>Large-scale genome sequencing of mycorrhizal fungi provides insights into the early evolution of symbiotic traits.</title>
        <authorList>
            <person name="Miyauchi S."/>
            <person name="Kiss E."/>
            <person name="Kuo A."/>
            <person name="Drula E."/>
            <person name="Kohler A."/>
            <person name="Sanchez-Garcia M."/>
            <person name="Morin E."/>
            <person name="Andreopoulos B."/>
            <person name="Barry K.W."/>
            <person name="Bonito G."/>
            <person name="Buee M."/>
            <person name="Carver A."/>
            <person name="Chen C."/>
            <person name="Cichocki N."/>
            <person name="Clum A."/>
            <person name="Culley D."/>
            <person name="Crous P.W."/>
            <person name="Fauchery L."/>
            <person name="Girlanda M."/>
            <person name="Hayes R.D."/>
            <person name="Keri Z."/>
            <person name="LaButti K."/>
            <person name="Lipzen A."/>
            <person name="Lombard V."/>
            <person name="Magnuson J."/>
            <person name="Maillard F."/>
            <person name="Murat C."/>
            <person name="Nolan M."/>
            <person name="Ohm R.A."/>
            <person name="Pangilinan J."/>
            <person name="Pereira M.F."/>
            <person name="Perotto S."/>
            <person name="Peter M."/>
            <person name="Pfister S."/>
            <person name="Riley R."/>
            <person name="Sitrit Y."/>
            <person name="Stielow J.B."/>
            <person name="Szollosi G."/>
            <person name="Zifcakova L."/>
            <person name="Stursova M."/>
            <person name="Spatafora J.W."/>
            <person name="Tedersoo L."/>
            <person name="Vaario L.M."/>
            <person name="Yamada A."/>
            <person name="Yan M."/>
            <person name="Wang P."/>
            <person name="Xu J."/>
            <person name="Bruns T."/>
            <person name="Baldrian P."/>
            <person name="Vilgalys R."/>
            <person name="Dunand C."/>
            <person name="Henrissat B."/>
            <person name="Grigoriev I.V."/>
            <person name="Hibbett D."/>
            <person name="Nagy L.G."/>
            <person name="Martin F.M."/>
        </authorList>
    </citation>
    <scope>NUCLEOTIDE SEQUENCE</scope>
    <source>
        <strain evidence="1">P2</strain>
    </source>
</reference>
<keyword evidence="2" id="KW-1185">Reference proteome</keyword>
<dbReference type="EMBL" id="MU117983">
    <property type="protein sequence ID" value="KAF9650564.1"/>
    <property type="molecule type" value="Genomic_DNA"/>
</dbReference>
<sequence>MSSDYEYSDDDGDYYDEDELMDQDDQVANHSADSAPSEEEMDIDAFDLPTKGKQKSYHIESTTLSKHDLERAMDENIEYIAGIFGIEPEVASILLRHFEWNKEKLTEKYVDNPTGINAEAGVSAKPNPPRSTTSGSSRSTRRTTPASSRSKKSLSVEGPFVCPICFDDTQTRTLALACSHKFCTECWTAYATNKIRSEGEFKTTCMAEECTLVATDSFIQSVLATDLPTFDRFKELLARHFVSCNRKLKFCPYPECAQTVSCPAAASKFALTTIIPIVNCGDEKHKFCFACPIEDDHRPLICSVSKLWTQKCRDDSETANWIKSNTKECSKCQSTIEKDGGCNHMTCKKCKYEFCWVCMGPWSEHGTAWYSCNRFDEKESVEARDAQSKSRASLERYLHYYNRWANHEQSAKLSMDLYAKTEKKMEEMQLTSALTWIEVQFMKKAVDEVFRCRMTLKWTYAMAYYLQKGNEKELFEDNQRDLEKAVEDLSELLEQPIDTETIGALRQKVTDKTVYVQKRNEIVLEDSAQGYLEGRWKWNTPVEGFD</sequence>
<reference evidence="1" key="1">
    <citation type="submission" date="2019-10" db="EMBL/GenBank/DDBJ databases">
        <authorList>
            <consortium name="DOE Joint Genome Institute"/>
            <person name="Kuo A."/>
            <person name="Miyauchi S."/>
            <person name="Kiss E."/>
            <person name="Drula E."/>
            <person name="Kohler A."/>
            <person name="Sanchez-Garcia M."/>
            <person name="Andreopoulos B."/>
            <person name="Barry K.W."/>
            <person name="Bonito G."/>
            <person name="Buee M."/>
            <person name="Carver A."/>
            <person name="Chen C."/>
            <person name="Cichocki N."/>
            <person name="Clum A."/>
            <person name="Culley D."/>
            <person name="Crous P.W."/>
            <person name="Fauchery L."/>
            <person name="Girlanda M."/>
            <person name="Hayes R."/>
            <person name="Keri Z."/>
            <person name="Labutti K."/>
            <person name="Lipzen A."/>
            <person name="Lombard V."/>
            <person name="Magnuson J."/>
            <person name="Maillard F."/>
            <person name="Morin E."/>
            <person name="Murat C."/>
            <person name="Nolan M."/>
            <person name="Ohm R."/>
            <person name="Pangilinan J."/>
            <person name="Pereira M."/>
            <person name="Perotto S."/>
            <person name="Peter M."/>
            <person name="Riley R."/>
            <person name="Sitrit Y."/>
            <person name="Stielow B."/>
            <person name="Szollosi G."/>
            <person name="Zifcakova L."/>
            <person name="Stursova M."/>
            <person name="Spatafora J.W."/>
            <person name="Tedersoo L."/>
            <person name="Vaario L.-M."/>
            <person name="Yamada A."/>
            <person name="Yan M."/>
            <person name="Wang P."/>
            <person name="Xu J."/>
            <person name="Bruns T."/>
            <person name="Baldrian P."/>
            <person name="Vilgalys R."/>
            <person name="Henrissat B."/>
            <person name="Grigoriev I.V."/>
            <person name="Hibbett D."/>
            <person name="Nagy L.G."/>
            <person name="Martin F.M."/>
        </authorList>
    </citation>
    <scope>NUCLEOTIDE SEQUENCE</scope>
    <source>
        <strain evidence="1">P2</strain>
    </source>
</reference>
<name>A0ACB6ZLY9_THEGA</name>
<dbReference type="Proteomes" id="UP000886501">
    <property type="component" value="Unassembled WGS sequence"/>
</dbReference>
<proteinExistence type="predicted"/>
<protein>
    <submittedName>
        <fullName evidence="1">Uncharacterized protein</fullName>
    </submittedName>
</protein>